<feature type="region of interest" description="Disordered" evidence="1">
    <location>
        <begin position="99"/>
        <end position="127"/>
    </location>
</feature>
<keyword evidence="4" id="KW-1185">Reference proteome</keyword>
<gene>
    <name evidence="3" type="ORF">EJB05_30249</name>
</gene>
<dbReference type="EMBL" id="RWGY01000020">
    <property type="protein sequence ID" value="TVU23163.1"/>
    <property type="molecule type" value="Genomic_DNA"/>
</dbReference>
<evidence type="ECO:0008006" key="5">
    <source>
        <dbReference type="Google" id="ProtNLM"/>
    </source>
</evidence>
<keyword evidence="2" id="KW-0732">Signal</keyword>
<comment type="caution">
    <text evidence="3">The sequence shown here is derived from an EMBL/GenBank/DDBJ whole genome shotgun (WGS) entry which is preliminary data.</text>
</comment>
<evidence type="ECO:0000256" key="2">
    <source>
        <dbReference type="SAM" id="SignalP"/>
    </source>
</evidence>
<sequence length="127" mass="13739">MRHSEMALLLVCLHATITALLLPQGISATDDDLFVLGGCRRRVREGEVRHGACSESSDYAFGFACQCNSGWSRYHLGDMQFPFLPCVIPNCTIKNSCDGASSPPPAPSPPVPSLTNLTIFDRNTSPL</sequence>
<proteinExistence type="predicted"/>
<dbReference type="AlphaFoldDB" id="A0A5J9UHD8"/>
<name>A0A5J9UHD8_9POAL</name>
<feature type="signal peptide" evidence="2">
    <location>
        <begin position="1"/>
        <end position="28"/>
    </location>
</feature>
<feature type="compositionally biased region" description="Polar residues" evidence="1">
    <location>
        <begin position="114"/>
        <end position="127"/>
    </location>
</feature>
<dbReference type="OrthoDB" id="1914642at2759"/>
<feature type="non-terminal residue" evidence="3">
    <location>
        <position position="1"/>
    </location>
</feature>
<accession>A0A5J9UHD8</accession>
<dbReference type="Gramene" id="TVU23163">
    <property type="protein sequence ID" value="TVU23163"/>
    <property type="gene ID" value="EJB05_30249"/>
</dbReference>
<evidence type="ECO:0000256" key="1">
    <source>
        <dbReference type="SAM" id="MobiDB-lite"/>
    </source>
</evidence>
<dbReference type="Proteomes" id="UP000324897">
    <property type="component" value="Unassembled WGS sequence"/>
</dbReference>
<protein>
    <recommendedName>
        <fullName evidence="5">Wall-associated receptor kinase galacturonan-binding domain-containing protein</fullName>
    </recommendedName>
</protein>
<evidence type="ECO:0000313" key="4">
    <source>
        <dbReference type="Proteomes" id="UP000324897"/>
    </source>
</evidence>
<feature type="chain" id="PRO_5023943218" description="Wall-associated receptor kinase galacturonan-binding domain-containing protein" evidence="2">
    <location>
        <begin position="29"/>
        <end position="127"/>
    </location>
</feature>
<dbReference type="PANTHER" id="PTHR33881:SF18">
    <property type="entry name" value="OS11G0582000 PROTEIN"/>
    <property type="match status" value="1"/>
</dbReference>
<organism evidence="3 4">
    <name type="scientific">Eragrostis curvula</name>
    <name type="common">weeping love grass</name>
    <dbReference type="NCBI Taxonomy" id="38414"/>
    <lineage>
        <taxon>Eukaryota</taxon>
        <taxon>Viridiplantae</taxon>
        <taxon>Streptophyta</taxon>
        <taxon>Embryophyta</taxon>
        <taxon>Tracheophyta</taxon>
        <taxon>Spermatophyta</taxon>
        <taxon>Magnoliopsida</taxon>
        <taxon>Liliopsida</taxon>
        <taxon>Poales</taxon>
        <taxon>Poaceae</taxon>
        <taxon>PACMAD clade</taxon>
        <taxon>Chloridoideae</taxon>
        <taxon>Eragrostideae</taxon>
        <taxon>Eragrostidinae</taxon>
        <taxon>Eragrostis</taxon>
    </lineage>
</organism>
<evidence type="ECO:0000313" key="3">
    <source>
        <dbReference type="EMBL" id="TVU23163.1"/>
    </source>
</evidence>
<feature type="compositionally biased region" description="Pro residues" evidence="1">
    <location>
        <begin position="102"/>
        <end position="112"/>
    </location>
</feature>
<dbReference type="PANTHER" id="PTHR33881">
    <property type="entry name" value="NEUROGENIC LOCUS NOTCH-LIKE PROTEIN"/>
    <property type="match status" value="1"/>
</dbReference>
<reference evidence="3 4" key="1">
    <citation type="journal article" date="2019" name="Sci. Rep.">
        <title>A high-quality genome of Eragrostis curvula grass provides insights into Poaceae evolution and supports new strategies to enhance forage quality.</title>
        <authorList>
            <person name="Carballo J."/>
            <person name="Santos B.A.C.M."/>
            <person name="Zappacosta D."/>
            <person name="Garbus I."/>
            <person name="Selva J.P."/>
            <person name="Gallo C.A."/>
            <person name="Diaz A."/>
            <person name="Albertini E."/>
            <person name="Caccamo M."/>
            <person name="Echenique V."/>
        </authorList>
    </citation>
    <scope>NUCLEOTIDE SEQUENCE [LARGE SCALE GENOMIC DNA]</scope>
    <source>
        <strain evidence="4">cv. Victoria</strain>
        <tissue evidence="3">Leaf</tissue>
    </source>
</reference>